<dbReference type="EMBL" id="PDEP01000015">
    <property type="protein sequence ID" value="PEN05242.1"/>
    <property type="molecule type" value="Genomic_DNA"/>
</dbReference>
<comment type="caution">
    <text evidence="2">The sequence shown here is derived from an EMBL/GenBank/DDBJ whole genome shotgun (WGS) entry which is preliminary data.</text>
</comment>
<sequence length="220" mass="22961">MHAFSLLAVVACTLLLTGCLPYATGTTAHPVDEADGPVATTTVYAVPNGLEGIDTNDQEEAVGYMGLDTEIRFGVNEQTDVGVRLPGISGVVVNVKRRFVGADTSGFAMAVMGGTGFINYGQNWYFGGTLIASGPEAATLTPYGGSRIMQTLPLSESAASDTPTVGGFFGVRIGDQQLGISPEIGLYYDEPALDISNDNPVLFIPSVTIHGRGLLDDLIP</sequence>
<keyword evidence="3" id="KW-1185">Reference proteome</keyword>
<feature type="signal peptide" evidence="1">
    <location>
        <begin position="1"/>
        <end position="23"/>
    </location>
</feature>
<name>A0A2H3NIM2_9BACT</name>
<accession>A0A2H3NIM2</accession>
<dbReference type="Proteomes" id="UP000221024">
    <property type="component" value="Unassembled WGS sequence"/>
</dbReference>
<dbReference type="AlphaFoldDB" id="A0A2H3NIM2"/>
<evidence type="ECO:0000256" key="1">
    <source>
        <dbReference type="SAM" id="SignalP"/>
    </source>
</evidence>
<evidence type="ECO:0000313" key="3">
    <source>
        <dbReference type="Proteomes" id="UP000221024"/>
    </source>
</evidence>
<evidence type="ECO:0000313" key="2">
    <source>
        <dbReference type="EMBL" id="PEN05242.1"/>
    </source>
</evidence>
<gene>
    <name evidence="2" type="ORF">CRI93_13615</name>
</gene>
<proteinExistence type="predicted"/>
<keyword evidence="1" id="KW-0732">Signal</keyword>
<protein>
    <submittedName>
        <fullName evidence="2">Uncharacterized protein</fullName>
    </submittedName>
</protein>
<feature type="chain" id="PRO_5013957783" evidence="1">
    <location>
        <begin position="24"/>
        <end position="220"/>
    </location>
</feature>
<organism evidence="2 3">
    <name type="scientific">Longimonas halophila</name>
    <dbReference type="NCBI Taxonomy" id="1469170"/>
    <lineage>
        <taxon>Bacteria</taxon>
        <taxon>Pseudomonadati</taxon>
        <taxon>Rhodothermota</taxon>
        <taxon>Rhodothermia</taxon>
        <taxon>Rhodothermales</taxon>
        <taxon>Salisaetaceae</taxon>
        <taxon>Longimonas</taxon>
    </lineage>
</organism>
<reference evidence="2 3" key="1">
    <citation type="submission" date="2017-10" db="EMBL/GenBank/DDBJ databases">
        <title>Draft genome of Longimonas halophila.</title>
        <authorList>
            <person name="Goh K.M."/>
            <person name="Shamsir M.S."/>
            <person name="Lim S.W."/>
        </authorList>
    </citation>
    <scope>NUCLEOTIDE SEQUENCE [LARGE SCALE GENOMIC DNA]</scope>
    <source>
        <strain evidence="2 3">KCTC 42399</strain>
    </source>
</reference>